<keyword evidence="3 8" id="KW-0479">Metal-binding</keyword>
<comment type="cofactor">
    <cofactor evidence="8">
        <name>Mg(2+)</name>
        <dbReference type="ChEBI" id="CHEBI:18420"/>
    </cofactor>
</comment>
<keyword evidence="2 8" id="KW-0808">Transferase</keyword>
<evidence type="ECO:0000256" key="2">
    <source>
        <dbReference type="ARBA" id="ARBA00022679"/>
    </source>
</evidence>
<reference evidence="10 11" key="1">
    <citation type="submission" date="2018-04" db="EMBL/GenBank/DDBJ databases">
        <title>Novel Campyloabacter and Helicobacter Species and Strains.</title>
        <authorList>
            <person name="Mannion A.J."/>
            <person name="Shen Z."/>
            <person name="Fox J.G."/>
        </authorList>
    </citation>
    <scope>NUCLEOTIDE SEQUENCE [LARGE SCALE GENOMIC DNA]</scope>
    <source>
        <strain evidence="10 11">ATCC 700242</strain>
    </source>
</reference>
<proteinExistence type="inferred from homology"/>
<evidence type="ECO:0000256" key="6">
    <source>
        <dbReference type="ARBA" id="ARBA00023098"/>
    </source>
</evidence>
<feature type="binding site" evidence="8">
    <location>
        <position position="56"/>
    </location>
    <ligand>
        <name>Mg(2+)</name>
        <dbReference type="ChEBI" id="CHEBI:18420"/>
    </ligand>
</feature>
<name>A0A3D8IT65_9HELI</name>
<evidence type="ECO:0000256" key="3">
    <source>
        <dbReference type="ARBA" id="ARBA00022723"/>
    </source>
</evidence>
<dbReference type="InterPro" id="IPR037143">
    <property type="entry name" value="4-PPantetheinyl_Trfase_dom_sf"/>
</dbReference>
<keyword evidence="5 8" id="KW-0460">Magnesium</keyword>
<dbReference type="GO" id="GO:0005737">
    <property type="term" value="C:cytoplasm"/>
    <property type="evidence" value="ECO:0007669"/>
    <property type="project" value="UniProtKB-SubCell"/>
</dbReference>
<keyword evidence="4 8" id="KW-0276">Fatty acid metabolism</keyword>
<keyword evidence="11" id="KW-1185">Reference proteome</keyword>
<dbReference type="Gene3D" id="3.90.470.20">
    <property type="entry name" value="4'-phosphopantetheinyl transferase domain"/>
    <property type="match status" value="1"/>
</dbReference>
<dbReference type="Proteomes" id="UP000257067">
    <property type="component" value="Unassembled WGS sequence"/>
</dbReference>
<keyword evidence="8" id="KW-0963">Cytoplasm</keyword>
<keyword evidence="1 8" id="KW-0444">Lipid biosynthesis</keyword>
<comment type="catalytic activity">
    <reaction evidence="8">
        <text>apo-[ACP] + CoA = holo-[ACP] + adenosine 3',5'-bisphosphate + H(+)</text>
        <dbReference type="Rhea" id="RHEA:12068"/>
        <dbReference type="Rhea" id="RHEA-COMP:9685"/>
        <dbReference type="Rhea" id="RHEA-COMP:9690"/>
        <dbReference type="ChEBI" id="CHEBI:15378"/>
        <dbReference type="ChEBI" id="CHEBI:29999"/>
        <dbReference type="ChEBI" id="CHEBI:57287"/>
        <dbReference type="ChEBI" id="CHEBI:58343"/>
        <dbReference type="ChEBI" id="CHEBI:64479"/>
        <dbReference type="EC" id="2.7.8.7"/>
    </reaction>
</comment>
<comment type="caution">
    <text evidence="10">The sequence shown here is derived from an EMBL/GenBank/DDBJ whole genome shotgun (WGS) entry which is preliminary data.</text>
</comment>
<comment type="function">
    <text evidence="8">Transfers the 4'-phosphopantetheine moiety from coenzyme A to a Ser of acyl-carrier-protein.</text>
</comment>
<dbReference type="HAMAP" id="MF_00101">
    <property type="entry name" value="AcpS"/>
    <property type="match status" value="1"/>
</dbReference>
<dbReference type="EMBL" id="NXLU01000013">
    <property type="protein sequence ID" value="RDU68136.1"/>
    <property type="molecule type" value="Genomic_DNA"/>
</dbReference>
<protein>
    <recommendedName>
        <fullName evidence="8">Holo-[acyl-carrier-protein] synthase</fullName>
        <shortName evidence="8">Holo-ACP synthase</shortName>
        <ecNumber evidence="8">2.7.8.7</ecNumber>
    </recommendedName>
    <alternativeName>
        <fullName evidence="8">4'-phosphopantetheinyl transferase AcpS</fullName>
    </alternativeName>
</protein>
<accession>A0A3D8IT65</accession>
<keyword evidence="6 8" id="KW-0443">Lipid metabolism</keyword>
<gene>
    <name evidence="8" type="primary">acpS</name>
    <name evidence="10" type="ORF">CQA62_06625</name>
</gene>
<evidence type="ECO:0000313" key="10">
    <source>
        <dbReference type="EMBL" id="RDU68136.1"/>
    </source>
</evidence>
<evidence type="ECO:0000256" key="5">
    <source>
        <dbReference type="ARBA" id="ARBA00022842"/>
    </source>
</evidence>
<dbReference type="GO" id="GO:0000287">
    <property type="term" value="F:magnesium ion binding"/>
    <property type="evidence" value="ECO:0007669"/>
    <property type="project" value="UniProtKB-UniRule"/>
</dbReference>
<feature type="binding site" evidence="8">
    <location>
        <position position="5"/>
    </location>
    <ligand>
        <name>Mg(2+)</name>
        <dbReference type="ChEBI" id="CHEBI:18420"/>
    </ligand>
</feature>
<organism evidence="10 11">
    <name type="scientific">Helicobacter cholecystus</name>
    <dbReference type="NCBI Taxonomy" id="45498"/>
    <lineage>
        <taxon>Bacteria</taxon>
        <taxon>Pseudomonadati</taxon>
        <taxon>Campylobacterota</taxon>
        <taxon>Epsilonproteobacteria</taxon>
        <taxon>Campylobacterales</taxon>
        <taxon>Helicobacteraceae</taxon>
        <taxon>Helicobacter</taxon>
    </lineage>
</organism>
<dbReference type="GO" id="GO:0006633">
    <property type="term" value="P:fatty acid biosynthetic process"/>
    <property type="evidence" value="ECO:0007669"/>
    <property type="project" value="UniProtKB-UniRule"/>
</dbReference>
<sequence>MIGIDLTSISRIQKSYKRFGKHFLDRFLSIEEQNLCLKSDQSLNFERLASFWAIKEAISKALGVGIGAEIGFLHIVINKDLRGAPEVKLIPEKMKYFRIKEIAVSVTHDSGLAIASVMITKIDS</sequence>
<evidence type="ECO:0000259" key="9">
    <source>
        <dbReference type="Pfam" id="PF01648"/>
    </source>
</evidence>
<dbReference type="NCBIfam" id="TIGR00516">
    <property type="entry name" value="acpS"/>
    <property type="match status" value="1"/>
</dbReference>
<dbReference type="InterPro" id="IPR004568">
    <property type="entry name" value="Ppantetheine-prot_Trfase_dom"/>
</dbReference>
<evidence type="ECO:0000256" key="7">
    <source>
        <dbReference type="ARBA" id="ARBA00023160"/>
    </source>
</evidence>
<evidence type="ECO:0000313" key="11">
    <source>
        <dbReference type="Proteomes" id="UP000257067"/>
    </source>
</evidence>
<comment type="similarity">
    <text evidence="8">Belongs to the P-Pant transferase superfamily. AcpS family.</text>
</comment>
<comment type="subcellular location">
    <subcellularLocation>
        <location evidence="8">Cytoplasm</location>
    </subcellularLocation>
</comment>
<dbReference type="NCBIfam" id="TIGR00556">
    <property type="entry name" value="pantethn_trn"/>
    <property type="match status" value="1"/>
</dbReference>
<dbReference type="RefSeq" id="WP_104725169.1">
    <property type="nucleotide sequence ID" value="NZ_FZNE01000016.1"/>
</dbReference>
<keyword evidence="7 8" id="KW-0275">Fatty acid biosynthesis</keyword>
<evidence type="ECO:0000256" key="8">
    <source>
        <dbReference type="HAMAP-Rule" id="MF_00101"/>
    </source>
</evidence>
<dbReference type="Pfam" id="PF01648">
    <property type="entry name" value="ACPS"/>
    <property type="match status" value="1"/>
</dbReference>
<dbReference type="GO" id="GO:0008897">
    <property type="term" value="F:holo-[acyl-carrier-protein] synthase activity"/>
    <property type="evidence" value="ECO:0007669"/>
    <property type="project" value="UniProtKB-UniRule"/>
</dbReference>
<dbReference type="SUPFAM" id="SSF56214">
    <property type="entry name" value="4'-phosphopantetheinyl transferase"/>
    <property type="match status" value="1"/>
</dbReference>
<dbReference type="EC" id="2.7.8.7" evidence="8"/>
<dbReference type="OrthoDB" id="517356at2"/>
<dbReference type="InterPro" id="IPR008278">
    <property type="entry name" value="4-PPantetheinyl_Trfase_dom"/>
</dbReference>
<dbReference type="AlphaFoldDB" id="A0A3D8IT65"/>
<evidence type="ECO:0000256" key="1">
    <source>
        <dbReference type="ARBA" id="ARBA00022516"/>
    </source>
</evidence>
<evidence type="ECO:0000256" key="4">
    <source>
        <dbReference type="ARBA" id="ARBA00022832"/>
    </source>
</evidence>
<feature type="domain" description="4'-phosphopantetheinyl transferase" evidence="9">
    <location>
        <begin position="2"/>
        <end position="93"/>
    </location>
</feature>
<dbReference type="InterPro" id="IPR002582">
    <property type="entry name" value="ACPS"/>
</dbReference>